<evidence type="ECO:0000256" key="2">
    <source>
        <dbReference type="ARBA" id="ARBA00011245"/>
    </source>
</evidence>
<proteinExistence type="inferred from homology"/>
<dbReference type="SUPFAM" id="SSF51735">
    <property type="entry name" value="NAD(P)-binding Rossmann-fold domains"/>
    <property type="match status" value="1"/>
</dbReference>
<evidence type="ECO:0000256" key="1">
    <source>
        <dbReference type="ARBA" id="ARBA00008072"/>
    </source>
</evidence>
<dbReference type="InterPro" id="IPR047122">
    <property type="entry name" value="Trans-enoyl_RdTase-like"/>
</dbReference>
<evidence type="ECO:0000313" key="5">
    <source>
        <dbReference type="EMBL" id="KAF4307263.1"/>
    </source>
</evidence>
<dbReference type="SMART" id="SM00829">
    <property type="entry name" value="PKS_ER"/>
    <property type="match status" value="1"/>
</dbReference>
<dbReference type="InterPro" id="IPR020843">
    <property type="entry name" value="ER"/>
</dbReference>
<dbReference type="SUPFAM" id="SSF50129">
    <property type="entry name" value="GroES-like"/>
    <property type="match status" value="1"/>
</dbReference>
<dbReference type="Gene3D" id="3.90.180.10">
    <property type="entry name" value="Medium-chain alcohol dehydrogenases, catalytic domain"/>
    <property type="match status" value="1"/>
</dbReference>
<dbReference type="GO" id="GO:0016651">
    <property type="term" value="F:oxidoreductase activity, acting on NAD(P)H"/>
    <property type="evidence" value="ECO:0007669"/>
    <property type="project" value="InterPro"/>
</dbReference>
<dbReference type="Pfam" id="PF08240">
    <property type="entry name" value="ADH_N"/>
    <property type="match status" value="1"/>
</dbReference>
<comment type="caution">
    <text evidence="5">The sequence shown here is derived from an EMBL/GenBank/DDBJ whole genome shotgun (WGS) entry which is preliminary data.</text>
</comment>
<name>A0A8H4IY60_9PEZI</name>
<dbReference type="InterPro" id="IPR011032">
    <property type="entry name" value="GroES-like_sf"/>
</dbReference>
<dbReference type="InterPro" id="IPR013149">
    <property type="entry name" value="ADH-like_C"/>
</dbReference>
<gene>
    <name evidence="5" type="ORF">GTA08_BOTSDO04866</name>
</gene>
<comment type="subunit">
    <text evidence="2">Monomer.</text>
</comment>
<keyword evidence="3" id="KW-0560">Oxidoreductase</keyword>
<accession>A0A8H4IY60</accession>
<dbReference type="CDD" id="cd08249">
    <property type="entry name" value="enoyl_reductase_like"/>
    <property type="match status" value="1"/>
</dbReference>
<dbReference type="OrthoDB" id="9992527at2759"/>
<reference evidence="5" key="1">
    <citation type="submission" date="2020-04" db="EMBL/GenBank/DDBJ databases">
        <title>Genome Assembly and Annotation of Botryosphaeria dothidea sdau 11-99, a Latent Pathogen of Apple Fruit Ring Rot in China.</title>
        <authorList>
            <person name="Yu C."/>
            <person name="Diao Y."/>
            <person name="Lu Q."/>
            <person name="Zhao J."/>
            <person name="Cui S."/>
            <person name="Peng C."/>
            <person name="He B."/>
            <person name="Liu H."/>
        </authorList>
    </citation>
    <scope>NUCLEOTIDE SEQUENCE [LARGE SCALE GENOMIC DNA]</scope>
    <source>
        <strain evidence="5">Sdau11-99</strain>
    </source>
</reference>
<evidence type="ECO:0000259" key="4">
    <source>
        <dbReference type="SMART" id="SM00829"/>
    </source>
</evidence>
<organism evidence="5 6">
    <name type="scientific">Botryosphaeria dothidea</name>
    <dbReference type="NCBI Taxonomy" id="55169"/>
    <lineage>
        <taxon>Eukaryota</taxon>
        <taxon>Fungi</taxon>
        <taxon>Dikarya</taxon>
        <taxon>Ascomycota</taxon>
        <taxon>Pezizomycotina</taxon>
        <taxon>Dothideomycetes</taxon>
        <taxon>Dothideomycetes incertae sedis</taxon>
        <taxon>Botryosphaeriales</taxon>
        <taxon>Botryosphaeriaceae</taxon>
        <taxon>Botryosphaeria</taxon>
    </lineage>
</organism>
<dbReference type="Pfam" id="PF00107">
    <property type="entry name" value="ADH_zinc_N"/>
    <property type="match status" value="1"/>
</dbReference>
<keyword evidence="6" id="KW-1185">Reference proteome</keyword>
<protein>
    <recommendedName>
        <fullName evidence="4">Enoyl reductase (ER) domain-containing protein</fullName>
    </recommendedName>
</protein>
<dbReference type="InterPro" id="IPR036291">
    <property type="entry name" value="NAD(P)-bd_dom_sf"/>
</dbReference>
<dbReference type="PANTHER" id="PTHR45348">
    <property type="entry name" value="HYPOTHETICAL OXIDOREDUCTASE (EUROFUNG)"/>
    <property type="match status" value="1"/>
</dbReference>
<dbReference type="InterPro" id="IPR013154">
    <property type="entry name" value="ADH-like_N"/>
</dbReference>
<evidence type="ECO:0000313" key="6">
    <source>
        <dbReference type="Proteomes" id="UP000572817"/>
    </source>
</evidence>
<feature type="domain" description="Enoyl reductase (ER)" evidence="4">
    <location>
        <begin position="16"/>
        <end position="293"/>
    </location>
</feature>
<dbReference type="EMBL" id="WWBZ02000033">
    <property type="protein sequence ID" value="KAF4307263.1"/>
    <property type="molecule type" value="Genomic_DNA"/>
</dbReference>
<dbReference type="AlphaFoldDB" id="A0A8H4IY60"/>
<evidence type="ECO:0000256" key="3">
    <source>
        <dbReference type="ARBA" id="ARBA00023002"/>
    </source>
</evidence>
<sequence>MAPLEMQNAVVVEKVGQPVVLTERPVPTPKEGEILVKVTVAGLNPYDFRVRDWGLYVEGRLPVVLGNDIAGVVQETGPGVSSFQKGDRVFGQTNYLKATSDQCGLQEYALLDAYTAARVPGKLSDDDGASLVCNIIAPFWAVFGKDGLGLQFPFPGQSVSALDYASQKIVIIGAGSNCGKYAVQSCALAGFGTIVATANKSKNDDFLRAYGATHVVDRHAADVKEQIRSIVGDDLVYAVDAVNTDHTLGVSILSDTKKGTLACLVPPMTKIDENVIGDKKAGYEDKFIQGQSHNQPELGAAFWKNLPGWMEKRKIRATPWEIIDGLDVEKINSVLDLYSSGGVPEKKVHVHI</sequence>
<comment type="similarity">
    <text evidence="1">Belongs to the zinc-containing alcohol dehydrogenase family.</text>
</comment>
<dbReference type="Proteomes" id="UP000572817">
    <property type="component" value="Unassembled WGS sequence"/>
</dbReference>
<dbReference type="PANTHER" id="PTHR45348:SF2">
    <property type="entry name" value="ZINC-TYPE ALCOHOL DEHYDROGENASE-LIKE PROTEIN C2E1P3.01"/>
    <property type="match status" value="1"/>
</dbReference>
<dbReference type="Gene3D" id="3.40.50.720">
    <property type="entry name" value="NAD(P)-binding Rossmann-like Domain"/>
    <property type="match status" value="1"/>
</dbReference>